<dbReference type="InterPro" id="IPR003778">
    <property type="entry name" value="CT_A_B"/>
</dbReference>
<protein>
    <recommendedName>
        <fullName evidence="4">Carboxyltransferase domain-containing protein</fullName>
    </recommendedName>
</protein>
<dbReference type="EMBL" id="CP009961">
    <property type="protein sequence ID" value="AKG38099.1"/>
    <property type="molecule type" value="Genomic_DNA"/>
</dbReference>
<dbReference type="KEGG" id="thf:MA03_00670"/>
<dbReference type="PATRIC" id="fig|1550241.5.peg.137"/>
<keyword evidence="1" id="KW-0547">Nucleotide-binding</keyword>
<accession>A0A0F7FFZ9</accession>
<dbReference type="Proteomes" id="UP000067434">
    <property type="component" value="Chromosome"/>
</dbReference>
<evidence type="ECO:0000259" key="4">
    <source>
        <dbReference type="Pfam" id="PF02626"/>
    </source>
</evidence>
<sequence>MIVVQRALGAFISPNPLASHDKFAHAVSNALALNSLTGPAFEVKTGELELEFDSKTLVAFAGDSEVYVDGRRVEPWAAYFAKERVTLKTTGRAYISVRGLRGSIRRKQVLKSGEAYPLEQLNGINESDLRALRVPSTLRFANGDWLEAVARIQRHLGMVLEAVRKGAEQVKVRVGGGEFEVWVLELS</sequence>
<dbReference type="HOGENOM" id="CLU_1438181_0_0_2"/>
<evidence type="ECO:0000256" key="1">
    <source>
        <dbReference type="ARBA" id="ARBA00022741"/>
    </source>
</evidence>
<evidence type="ECO:0000313" key="5">
    <source>
        <dbReference type="EMBL" id="AKG38099.1"/>
    </source>
</evidence>
<evidence type="ECO:0000313" key="6">
    <source>
        <dbReference type="Proteomes" id="UP000067434"/>
    </source>
</evidence>
<dbReference type="GO" id="GO:0005524">
    <property type="term" value="F:ATP binding"/>
    <property type="evidence" value="ECO:0007669"/>
    <property type="project" value="UniProtKB-KW"/>
</dbReference>
<evidence type="ECO:0000256" key="3">
    <source>
        <dbReference type="ARBA" id="ARBA00022840"/>
    </source>
</evidence>
<dbReference type="Pfam" id="PF02626">
    <property type="entry name" value="CT_A_B"/>
    <property type="match status" value="1"/>
</dbReference>
<organism evidence="5 6">
    <name type="scientific">Infirmifilum uzonense</name>
    <dbReference type="NCBI Taxonomy" id="1550241"/>
    <lineage>
        <taxon>Archaea</taxon>
        <taxon>Thermoproteota</taxon>
        <taxon>Thermoprotei</taxon>
        <taxon>Thermofilales</taxon>
        <taxon>Thermofilaceae</taxon>
        <taxon>Infirmifilum</taxon>
    </lineage>
</organism>
<evidence type="ECO:0000256" key="2">
    <source>
        <dbReference type="ARBA" id="ARBA00022801"/>
    </source>
</evidence>
<name>A0A0F7FFZ9_9CREN</name>
<keyword evidence="6" id="KW-1185">Reference proteome</keyword>
<feature type="domain" description="Carboxyltransferase" evidence="4">
    <location>
        <begin position="21"/>
        <end position="131"/>
    </location>
</feature>
<dbReference type="STRING" id="1550241.MA03_00670"/>
<proteinExistence type="predicted"/>
<dbReference type="GO" id="GO:0016787">
    <property type="term" value="F:hydrolase activity"/>
    <property type="evidence" value="ECO:0007669"/>
    <property type="project" value="UniProtKB-KW"/>
</dbReference>
<keyword evidence="2" id="KW-0378">Hydrolase</keyword>
<dbReference type="AlphaFoldDB" id="A0A0F7FFZ9"/>
<gene>
    <name evidence="5" type="ORF">MA03_00670</name>
</gene>
<keyword evidence="3" id="KW-0067">ATP-binding</keyword>
<reference evidence="5 6" key="1">
    <citation type="journal article" date="2015" name="Stand. Genomic Sci.">
        <title>Complete genome sequence of and proposal of Thermofilum uzonense sp. nov. a novel hyperthermophilic crenarchaeon and emended description of the genus Thermofilum.</title>
        <authorList>
            <person name="Toshchakov S.V."/>
            <person name="Korzhenkov A.A."/>
            <person name="Samarov N.I."/>
            <person name="Mazunin I.O."/>
            <person name="Mozhey O.I."/>
            <person name="Shmyr I.S."/>
            <person name="Derbikova K.S."/>
            <person name="Taranov E.A."/>
            <person name="Dominova I.N."/>
            <person name="Bonch-Osmolovskaya E.A."/>
            <person name="Patrushev M.V."/>
            <person name="Podosokorskaya O.A."/>
            <person name="Kublanov I.V."/>
        </authorList>
    </citation>
    <scope>NUCLEOTIDE SEQUENCE [LARGE SCALE GENOMIC DNA]</scope>
    <source>
        <strain evidence="5 6">1807-2</strain>
    </source>
</reference>